<keyword evidence="5" id="KW-0732">Signal</keyword>
<dbReference type="PANTHER" id="PTHR47737:SF1">
    <property type="entry name" value="GLYCINE BETAINE_PROLINE BETAINE TRANSPORT SYSTEM PERMEASE PROTEIN PROW"/>
    <property type="match status" value="1"/>
</dbReference>
<dbReference type="SUPFAM" id="SSF53850">
    <property type="entry name" value="Periplasmic binding protein-like II"/>
    <property type="match status" value="1"/>
</dbReference>
<keyword evidence="2" id="KW-0813">Transport</keyword>
<sequence length="309" mass="33337">MNRTSRRSRGSLLLGCIAAVLTLVTTACSGETASVDSGSGSGGGSDDSKTVKIAVVEGWDEGTSATYLWKEILEEKGYKVDVQSLDVASTFTGVANKQVDLYLDAWLPSTHESYWKKLGSKLEVTSTWYAPADLNLTVPTYVKDVNSIADLKAHASEFGGQIVGIEAGSGLMRLTRESVMPAYGLKDDYQLTESSSSAMLSALQNAIAKKKPIVATLWRPHWAYAKLPLKVLKDPEGAYGAPDKVQAIAPKGFAADHPELAGWLKNFKLTSAQLGSLELLLQEKGSGHEQEAAKEWIGENKQLVDSWLK</sequence>
<keyword evidence="8" id="KW-1185">Reference proteome</keyword>
<reference evidence="7 8" key="1">
    <citation type="submission" date="2020-02" db="EMBL/GenBank/DDBJ databases">
        <title>Whole-genome analyses of novel actinobacteria.</title>
        <authorList>
            <person name="Sahin N."/>
            <person name="Gencbay T."/>
        </authorList>
    </citation>
    <scope>NUCLEOTIDE SEQUENCE [LARGE SCALE GENOMIC DNA]</scope>
    <source>
        <strain evidence="7 8">HC44</strain>
    </source>
</reference>
<organism evidence="7 8">
    <name type="scientific">Streptomyces scabichelini</name>
    <dbReference type="NCBI Taxonomy" id="2711217"/>
    <lineage>
        <taxon>Bacteria</taxon>
        <taxon>Bacillati</taxon>
        <taxon>Actinomycetota</taxon>
        <taxon>Actinomycetes</taxon>
        <taxon>Kitasatosporales</taxon>
        <taxon>Streptomycetaceae</taxon>
        <taxon>Streptomyces</taxon>
    </lineage>
</organism>
<evidence type="ECO:0000256" key="2">
    <source>
        <dbReference type="ARBA" id="ARBA00022448"/>
    </source>
</evidence>
<evidence type="ECO:0000313" key="8">
    <source>
        <dbReference type="Proteomes" id="UP000472335"/>
    </source>
</evidence>
<dbReference type="GO" id="GO:0015226">
    <property type="term" value="F:carnitine transmembrane transporter activity"/>
    <property type="evidence" value="ECO:0007669"/>
    <property type="project" value="TreeGrafter"/>
</dbReference>
<feature type="domain" description="ABC-type glycine betaine transport system substrate-binding" evidence="6">
    <location>
        <begin position="49"/>
        <end position="298"/>
    </location>
</feature>
<dbReference type="CDD" id="cd13639">
    <property type="entry name" value="PBP2_OpuAC_like"/>
    <property type="match status" value="1"/>
</dbReference>
<evidence type="ECO:0000313" key="7">
    <source>
        <dbReference type="EMBL" id="NGO10179.1"/>
    </source>
</evidence>
<protein>
    <submittedName>
        <fullName evidence="7">Glycine betaine ABC transporter substrate-binding protein</fullName>
    </submittedName>
</protein>
<dbReference type="InterPro" id="IPR007210">
    <property type="entry name" value="ABC_Gly_betaine_transp_sub-bd"/>
</dbReference>
<feature type="signal peptide" evidence="5">
    <location>
        <begin position="1"/>
        <end position="29"/>
    </location>
</feature>
<keyword evidence="3" id="KW-1003">Cell membrane</keyword>
<evidence type="ECO:0000256" key="1">
    <source>
        <dbReference type="ARBA" id="ARBA00004236"/>
    </source>
</evidence>
<feature type="chain" id="PRO_5026226770" evidence="5">
    <location>
        <begin position="30"/>
        <end position="309"/>
    </location>
</feature>
<dbReference type="RefSeq" id="WP_165261903.1">
    <property type="nucleotide sequence ID" value="NZ_JAAKZY010000068.1"/>
</dbReference>
<proteinExistence type="predicted"/>
<dbReference type="Proteomes" id="UP000472335">
    <property type="component" value="Unassembled WGS sequence"/>
</dbReference>
<name>A0A6G4V7Y3_9ACTN</name>
<dbReference type="GO" id="GO:0015871">
    <property type="term" value="P:choline transport"/>
    <property type="evidence" value="ECO:0007669"/>
    <property type="project" value="TreeGrafter"/>
</dbReference>
<dbReference type="GO" id="GO:0043190">
    <property type="term" value="C:ATP-binding cassette (ABC) transporter complex"/>
    <property type="evidence" value="ECO:0007669"/>
    <property type="project" value="InterPro"/>
</dbReference>
<dbReference type="PROSITE" id="PS51257">
    <property type="entry name" value="PROKAR_LIPOPROTEIN"/>
    <property type="match status" value="1"/>
</dbReference>
<dbReference type="GO" id="GO:0031460">
    <property type="term" value="P:glycine betaine transport"/>
    <property type="evidence" value="ECO:0007669"/>
    <property type="project" value="TreeGrafter"/>
</dbReference>
<dbReference type="Gene3D" id="3.40.190.100">
    <property type="entry name" value="Glycine betaine-binding periplasmic protein, domain 2"/>
    <property type="match status" value="1"/>
</dbReference>
<dbReference type="PANTHER" id="PTHR47737">
    <property type="entry name" value="GLYCINE BETAINE/PROLINE BETAINE TRANSPORT SYSTEM PERMEASE PROTEIN PROW"/>
    <property type="match status" value="1"/>
</dbReference>
<accession>A0A6G4V7Y3</accession>
<evidence type="ECO:0000256" key="3">
    <source>
        <dbReference type="ARBA" id="ARBA00022475"/>
    </source>
</evidence>
<comment type="caution">
    <text evidence="7">The sequence shown here is derived from an EMBL/GenBank/DDBJ whole genome shotgun (WGS) entry which is preliminary data.</text>
</comment>
<dbReference type="AlphaFoldDB" id="A0A6G4V7Y3"/>
<dbReference type="EMBL" id="JAAKZY010000068">
    <property type="protein sequence ID" value="NGO10179.1"/>
    <property type="molecule type" value="Genomic_DNA"/>
</dbReference>
<dbReference type="Pfam" id="PF04069">
    <property type="entry name" value="OpuAC"/>
    <property type="match status" value="1"/>
</dbReference>
<gene>
    <name evidence="7" type="ORF">G5C60_21950</name>
</gene>
<dbReference type="GO" id="GO:0005275">
    <property type="term" value="F:amine transmembrane transporter activity"/>
    <property type="evidence" value="ECO:0007669"/>
    <property type="project" value="TreeGrafter"/>
</dbReference>
<dbReference type="Gene3D" id="3.40.190.10">
    <property type="entry name" value="Periplasmic binding protein-like II"/>
    <property type="match status" value="1"/>
</dbReference>
<keyword evidence="4" id="KW-0472">Membrane</keyword>
<evidence type="ECO:0000256" key="4">
    <source>
        <dbReference type="ARBA" id="ARBA00023136"/>
    </source>
</evidence>
<evidence type="ECO:0000259" key="6">
    <source>
        <dbReference type="Pfam" id="PF04069"/>
    </source>
</evidence>
<comment type="subcellular location">
    <subcellularLocation>
        <location evidence="1">Cell membrane</location>
    </subcellularLocation>
</comment>
<evidence type="ECO:0000256" key="5">
    <source>
        <dbReference type="SAM" id="SignalP"/>
    </source>
</evidence>